<organism evidence="1 2">
    <name type="scientific">Dothidotthia symphoricarpi CBS 119687</name>
    <dbReference type="NCBI Taxonomy" id="1392245"/>
    <lineage>
        <taxon>Eukaryota</taxon>
        <taxon>Fungi</taxon>
        <taxon>Dikarya</taxon>
        <taxon>Ascomycota</taxon>
        <taxon>Pezizomycotina</taxon>
        <taxon>Dothideomycetes</taxon>
        <taxon>Pleosporomycetidae</taxon>
        <taxon>Pleosporales</taxon>
        <taxon>Dothidotthiaceae</taxon>
        <taxon>Dothidotthia</taxon>
    </lineage>
</organism>
<dbReference type="RefSeq" id="XP_033518404.1">
    <property type="nucleotide sequence ID" value="XM_033669244.1"/>
</dbReference>
<dbReference type="Proteomes" id="UP000799771">
    <property type="component" value="Unassembled WGS sequence"/>
</dbReference>
<protein>
    <submittedName>
        <fullName evidence="1">Uncharacterized protein</fullName>
    </submittedName>
</protein>
<accession>A0A6A6A098</accession>
<dbReference type="GeneID" id="54409676"/>
<reference evidence="1" key="1">
    <citation type="journal article" date="2020" name="Stud. Mycol.">
        <title>101 Dothideomycetes genomes: a test case for predicting lifestyles and emergence of pathogens.</title>
        <authorList>
            <person name="Haridas S."/>
            <person name="Albert R."/>
            <person name="Binder M."/>
            <person name="Bloem J."/>
            <person name="Labutti K."/>
            <person name="Salamov A."/>
            <person name="Andreopoulos B."/>
            <person name="Baker S."/>
            <person name="Barry K."/>
            <person name="Bills G."/>
            <person name="Bluhm B."/>
            <person name="Cannon C."/>
            <person name="Castanera R."/>
            <person name="Culley D."/>
            <person name="Daum C."/>
            <person name="Ezra D."/>
            <person name="Gonzalez J."/>
            <person name="Henrissat B."/>
            <person name="Kuo A."/>
            <person name="Liang C."/>
            <person name="Lipzen A."/>
            <person name="Lutzoni F."/>
            <person name="Magnuson J."/>
            <person name="Mondo S."/>
            <person name="Nolan M."/>
            <person name="Ohm R."/>
            <person name="Pangilinan J."/>
            <person name="Park H.-J."/>
            <person name="Ramirez L."/>
            <person name="Alfaro M."/>
            <person name="Sun H."/>
            <person name="Tritt A."/>
            <person name="Yoshinaga Y."/>
            <person name="Zwiers L.-H."/>
            <person name="Turgeon B."/>
            <person name="Goodwin S."/>
            <person name="Spatafora J."/>
            <person name="Crous P."/>
            <person name="Grigoriev I."/>
        </authorList>
    </citation>
    <scope>NUCLEOTIDE SEQUENCE</scope>
    <source>
        <strain evidence="1">CBS 119687</strain>
    </source>
</reference>
<dbReference type="EMBL" id="ML977521">
    <property type="protein sequence ID" value="KAF2124011.1"/>
    <property type="molecule type" value="Genomic_DNA"/>
</dbReference>
<gene>
    <name evidence="1" type="ORF">P153DRAFT_371313</name>
</gene>
<evidence type="ECO:0000313" key="2">
    <source>
        <dbReference type="Proteomes" id="UP000799771"/>
    </source>
</evidence>
<dbReference type="AlphaFoldDB" id="A0A6A6A098"/>
<sequence>MLRIESTTRHSAENPYASNAYFHTLLHTTPFPISDGDFHGVLAYHTDDRKSRQDESKEARSFVLTISSV</sequence>
<name>A0A6A6A098_9PLEO</name>
<evidence type="ECO:0000313" key="1">
    <source>
        <dbReference type="EMBL" id="KAF2124011.1"/>
    </source>
</evidence>
<proteinExistence type="predicted"/>
<keyword evidence="2" id="KW-1185">Reference proteome</keyword>